<proteinExistence type="predicted"/>
<dbReference type="WBParaSite" id="PS1159_v2.g13084.t1">
    <property type="protein sequence ID" value="PS1159_v2.g13084.t1"/>
    <property type="gene ID" value="PS1159_v2.g13084"/>
</dbReference>
<sequence length="263" mass="30021">MSCLTVMEDILLHFDTKTELSHDTRAFSTQAGDAISFVAANKRKLQFLIGILKPIAIEIKKFEGEHYPTFHLVAMYWAKLHKTADELKGSNDVFEKAIGSALKESLDRKNKYITHYHFAATVLFPPTRRLMAFSADEKLRAEKALKDVSDWYIIQPKNVAKETSRYSDMYDSVTLNEDTFEGELLRYQSSPEVFEENDDLLNWWWQRRATYPRLAVAAKKLLGIPASSTSPERSFSHSHLLITDQRSNLGASTVEGLMLGGFY</sequence>
<reference evidence="2" key="1">
    <citation type="submission" date="2022-11" db="UniProtKB">
        <authorList>
            <consortium name="WormBaseParasite"/>
        </authorList>
    </citation>
    <scope>IDENTIFICATION</scope>
</reference>
<evidence type="ECO:0000313" key="1">
    <source>
        <dbReference type="Proteomes" id="UP000887580"/>
    </source>
</evidence>
<name>A0AC35F284_9BILA</name>
<accession>A0AC35F284</accession>
<dbReference type="Proteomes" id="UP000887580">
    <property type="component" value="Unplaced"/>
</dbReference>
<evidence type="ECO:0000313" key="2">
    <source>
        <dbReference type="WBParaSite" id="PS1159_v2.g13084.t1"/>
    </source>
</evidence>
<organism evidence="1 2">
    <name type="scientific">Panagrolaimus sp. PS1159</name>
    <dbReference type="NCBI Taxonomy" id="55785"/>
    <lineage>
        <taxon>Eukaryota</taxon>
        <taxon>Metazoa</taxon>
        <taxon>Ecdysozoa</taxon>
        <taxon>Nematoda</taxon>
        <taxon>Chromadorea</taxon>
        <taxon>Rhabditida</taxon>
        <taxon>Tylenchina</taxon>
        <taxon>Panagrolaimomorpha</taxon>
        <taxon>Panagrolaimoidea</taxon>
        <taxon>Panagrolaimidae</taxon>
        <taxon>Panagrolaimus</taxon>
    </lineage>
</organism>
<protein>
    <submittedName>
        <fullName evidence="2">HAT C-terminal dimerisation domain-containing protein</fullName>
    </submittedName>
</protein>